<protein>
    <submittedName>
        <fullName evidence="2">Uncharacterized protein</fullName>
    </submittedName>
</protein>
<evidence type="ECO:0000256" key="1">
    <source>
        <dbReference type="SAM" id="MobiDB-lite"/>
    </source>
</evidence>
<name>A0ABW9Y3M6_9RHOB</name>
<comment type="caution">
    <text evidence="2">The sequence shown here is derived from an EMBL/GenBank/DDBJ whole genome shotgun (WGS) entry which is preliminary data.</text>
</comment>
<dbReference type="EMBL" id="JAAATW010000001">
    <property type="protein sequence ID" value="NBE06978.1"/>
    <property type="molecule type" value="Genomic_DNA"/>
</dbReference>
<reference evidence="3" key="1">
    <citation type="submission" date="2020-01" db="EMBL/GenBank/DDBJ databases">
        <title>Sphingomonas sp. strain CSW-10.</title>
        <authorList>
            <person name="Chen W.-M."/>
        </authorList>
    </citation>
    <scope>NUCLEOTIDE SEQUENCE [LARGE SCALE GENOMIC DNA]</scope>
    <source>
        <strain evidence="3">CCP-1</strain>
    </source>
</reference>
<proteinExistence type="predicted"/>
<evidence type="ECO:0000313" key="3">
    <source>
        <dbReference type="Proteomes" id="UP001517376"/>
    </source>
</evidence>
<accession>A0ABW9Y3M6</accession>
<keyword evidence="3" id="KW-1185">Reference proteome</keyword>
<sequence length="105" mass="11159">MDGKSSILIETGHMPDAPRLPEADRTMGERLVAEVVSHLRKIAGDRPLVMAAAPQLIRAVRAELDRPSALTGQEKLTLLSLLDKAVTGVASASLPAILQAARDRA</sequence>
<feature type="region of interest" description="Disordered" evidence="1">
    <location>
        <begin position="1"/>
        <end position="22"/>
    </location>
</feature>
<dbReference type="RefSeq" id="WP_161765931.1">
    <property type="nucleotide sequence ID" value="NZ_JAAATW010000001.1"/>
</dbReference>
<organism evidence="2 3">
    <name type="scientific">Paragemmobacter ruber</name>
    <dbReference type="NCBI Taxonomy" id="1985673"/>
    <lineage>
        <taxon>Bacteria</taxon>
        <taxon>Pseudomonadati</taxon>
        <taxon>Pseudomonadota</taxon>
        <taxon>Alphaproteobacteria</taxon>
        <taxon>Rhodobacterales</taxon>
        <taxon>Paracoccaceae</taxon>
        <taxon>Paragemmobacter</taxon>
    </lineage>
</organism>
<dbReference type="Proteomes" id="UP001517376">
    <property type="component" value="Unassembled WGS sequence"/>
</dbReference>
<evidence type="ECO:0000313" key="2">
    <source>
        <dbReference type="EMBL" id="NBE06978.1"/>
    </source>
</evidence>
<gene>
    <name evidence="2" type="ORF">GU920_05490</name>
</gene>